<dbReference type="EMBL" id="QZDT01000006">
    <property type="protein sequence ID" value="NBJ92168.1"/>
    <property type="molecule type" value="Genomic_DNA"/>
</dbReference>
<keyword evidence="3" id="KW-1185">Reference proteome</keyword>
<dbReference type="GO" id="GO:0003677">
    <property type="term" value="F:DNA binding"/>
    <property type="evidence" value="ECO:0007669"/>
    <property type="project" value="InterPro"/>
</dbReference>
<dbReference type="CDD" id="cd00093">
    <property type="entry name" value="HTH_XRE"/>
    <property type="match status" value="1"/>
</dbReference>
<dbReference type="SUPFAM" id="SSF47413">
    <property type="entry name" value="lambda repressor-like DNA-binding domains"/>
    <property type="match status" value="1"/>
</dbReference>
<comment type="caution">
    <text evidence="2">The sequence shown here is derived from an EMBL/GenBank/DDBJ whole genome shotgun (WGS) entry which is preliminary data.</text>
</comment>
<protein>
    <submittedName>
        <fullName evidence="2">XRE family transcriptional regulator</fullName>
    </submittedName>
</protein>
<dbReference type="InterPro" id="IPR001387">
    <property type="entry name" value="Cro/C1-type_HTH"/>
</dbReference>
<name>A0A9X5GQF1_9FIRM</name>
<proteinExistence type="predicted"/>
<feature type="domain" description="HTH cro/C1-type" evidence="1">
    <location>
        <begin position="19"/>
        <end position="71"/>
    </location>
</feature>
<dbReference type="AlphaFoldDB" id="A0A9X5GQF1"/>
<dbReference type="Pfam" id="PF13443">
    <property type="entry name" value="HTH_26"/>
    <property type="match status" value="1"/>
</dbReference>
<dbReference type="Proteomes" id="UP001154420">
    <property type="component" value="Unassembled WGS sequence"/>
</dbReference>
<evidence type="ECO:0000259" key="1">
    <source>
        <dbReference type="PROSITE" id="PS50943"/>
    </source>
</evidence>
<dbReference type="Gene3D" id="1.10.260.40">
    <property type="entry name" value="lambda repressor-like DNA-binding domains"/>
    <property type="match status" value="1"/>
</dbReference>
<gene>
    <name evidence="2" type="ORF">D5281_06075</name>
</gene>
<accession>A0A9X5GQF1</accession>
<dbReference type="SMART" id="SM00530">
    <property type="entry name" value="HTH_XRE"/>
    <property type="match status" value="1"/>
</dbReference>
<organism evidence="2 3">
    <name type="scientific">Parablautia muri</name>
    <dbReference type="NCBI Taxonomy" id="2320879"/>
    <lineage>
        <taxon>Bacteria</taxon>
        <taxon>Bacillati</taxon>
        <taxon>Bacillota</taxon>
        <taxon>Clostridia</taxon>
        <taxon>Lachnospirales</taxon>
        <taxon>Lachnospiraceae</taxon>
        <taxon>Parablautia</taxon>
    </lineage>
</organism>
<dbReference type="InterPro" id="IPR010982">
    <property type="entry name" value="Lambda_DNA-bd_dom_sf"/>
</dbReference>
<dbReference type="PROSITE" id="PS50943">
    <property type="entry name" value="HTH_CROC1"/>
    <property type="match status" value="1"/>
</dbReference>
<reference evidence="2" key="1">
    <citation type="submission" date="2018-09" db="EMBL/GenBank/DDBJ databases">
        <title>Murine metabolic-syndrome-specific gut microbial biobank.</title>
        <authorList>
            <person name="Liu C."/>
        </authorList>
    </citation>
    <scope>NUCLEOTIDE SEQUENCE</scope>
    <source>
        <strain evidence="2">D42-62</strain>
    </source>
</reference>
<evidence type="ECO:0000313" key="3">
    <source>
        <dbReference type="Proteomes" id="UP001154420"/>
    </source>
</evidence>
<evidence type="ECO:0000313" key="2">
    <source>
        <dbReference type="EMBL" id="NBJ92168.1"/>
    </source>
</evidence>
<sequence>MTQHYRRFYMDTSVLLNNIRALCKKNKISISRLESDLFYSPGLISRWSKNTPSLDRVLDIANYFGVSLDELVSHSTNHDTDNKRLILTLLNRAKTDEINWEILNFQNPPIPLADISSQSFFPFGECDCYYTTFKEGFFFLASTRIGGSLLLALYVLPNAYSQLELICENVPELKDLHECLSRRLGKRLNKIKTDNFINAFLSSSSTNGEASSHEKVTPLQSKIEAINF</sequence>